<keyword evidence="1" id="KW-0175">Coiled coil</keyword>
<dbReference type="SMART" id="SM00710">
    <property type="entry name" value="PbH1"/>
    <property type="match status" value="5"/>
</dbReference>
<evidence type="ECO:0000256" key="1">
    <source>
        <dbReference type="SAM" id="Coils"/>
    </source>
</evidence>
<keyword evidence="3" id="KW-0812">Transmembrane</keyword>
<protein>
    <submittedName>
        <fullName evidence="4">Uncharacterized protein</fullName>
    </submittedName>
</protein>
<feature type="compositionally biased region" description="Basic and acidic residues" evidence="2">
    <location>
        <begin position="1504"/>
        <end position="1517"/>
    </location>
</feature>
<evidence type="ECO:0000256" key="3">
    <source>
        <dbReference type="SAM" id="Phobius"/>
    </source>
</evidence>
<evidence type="ECO:0000313" key="4">
    <source>
        <dbReference type="EMBL" id="HIX08229.1"/>
    </source>
</evidence>
<keyword evidence="3" id="KW-1133">Transmembrane helix</keyword>
<dbReference type="SUPFAM" id="SSF51126">
    <property type="entry name" value="Pectin lyase-like"/>
    <property type="match status" value="1"/>
</dbReference>
<sequence>MLNWNELTITDGVFEVGEAAQAAIITSYAAGGYDNGTTTISGGTFKGAVTVDAGAAYVKYSISGGNYSVLPKAEYFAEGFAAAWDEETQAYVTQEGSYVATIDGYGYLTLDAAIKSVGASETAEIVLIKSIENEIVPVSLENILDKIPEGKYTSQLNGTQTYYYFIGQEQKITLDLNGNSITFAGAQGTTANGVSLFLNAGDLIVKDSKDGGYIKNTIANNGHFEAIFWNLAGANLYLESGIYNANLSVVNFDGTVQISGAELIYTDVNGQPATECMSVIFMGGTLKVKEGAFVQGVLVAMTEANFEIEGGRFAGSEGFNDSFGGEGSYSVVSMLGGSNVTVTGGTFESPLYVDSNSALEISGGVFAEPVAAKYLAEGYVFSVQDGKYVVVEGTAQAIVLHGEEEYSFASVADALVFAAEGDTVRLNADVTENVTIEKSVTIDLNGYTISSASGYAIDVIGGLTQEEKIEVVILSTGAQGTVGSDSNNVGLNVKNFAEVTVENVYAKGNLYGIQMGDNGSAYQTVVTMKDSKAEGTGFAGVYVMGTSNAEQPVTLKAENSEFIGQWYGVTGNGTYHNTYIELVNCTVTGTAGDPDSTDYANMGYGIYQPQEGTLIIDGGTVTGVSAGIEIRSGKLVVKGGAQITGTCKTLYVVENGSGTTVSGAAVAVSQHSTQKPIDVTIEEGTLTGLYALYETDTYATETPSENVEISVTGGTLEGEIHSDNKVGFISGGRFSTQPAEEYFNPDYAAVYRDGWYVTVESTVLRVAQAQAQADVRMYAAALGLSWSDVESNAAQVIELYDAIAETFSEKAVVDAKLAAMEALEAYAEEVKAAEEEAAAAQALAQAKTAAQEEVRDYAAMLGTTWTAIANAEGAEAAAAVEKYNAIADAADTQGVADAKLAAKQAVEAYVAAVNAAEEEAAAAWAQAKQDAIAALEQWRDENAEGIVIPTSVYLAVNSAETQDELNTYIDSAKAELSDILTYRRQIAALAEDLGKQMTSLEELSATLTALDEALTGENNYFELQLTDIEEIVAKANAEIKQAVEDAQAAIVSGDADSESLASLKAYLETINNETLGGILTAVNGLGNELAGVDTALSGLSSQLSGLSGALTDVGKTIEESIAATQTKVQSIIDQLGSLATGDDITAVTGSLTAILEDIAKVQETVDAISVEVNVVTEVTEVKTQAYSDIKAWLDEYLDEIIGTDSASADVFTLRAYTPETTDGEIYAKLTKAFSEDNAKLVLKYYNEALASIDAAKTVSDVTTAVSTFKAQVASVEAAAQNTPDVNLTAVYVLLAVLLVGVVAAIVILLVRKAPAQAAVAEEAAPAPAEAKAEAEPVEEAKEAPAEEETAVSEAAAEDDDREQVVIAASVRTFSEAYEEMSEEDRDLFNKVREYALAKDDAKEVKQSTGVCVKRNGKQIVKLTIRRGAPVALFFLENEMLKDFRRAASTSAKLKVRATELVLREPADLDTAYMMVDLAVEQIEKDIENAKERRKEARRLRRLQKQAEEEAKAEDDKA</sequence>
<reference evidence="4" key="1">
    <citation type="journal article" date="2021" name="PeerJ">
        <title>Extensive microbial diversity within the chicken gut microbiome revealed by metagenomics and culture.</title>
        <authorList>
            <person name="Gilroy R."/>
            <person name="Ravi A."/>
            <person name="Getino M."/>
            <person name="Pursley I."/>
            <person name="Horton D.L."/>
            <person name="Alikhan N.F."/>
            <person name="Baker D."/>
            <person name="Gharbi K."/>
            <person name="Hall N."/>
            <person name="Watson M."/>
            <person name="Adriaenssens E.M."/>
            <person name="Foster-Nyarko E."/>
            <person name="Jarju S."/>
            <person name="Secka A."/>
            <person name="Antonio M."/>
            <person name="Oren A."/>
            <person name="Chaudhuri R.R."/>
            <person name="La Ragione R."/>
            <person name="Hildebrand F."/>
            <person name="Pallen M.J."/>
        </authorList>
    </citation>
    <scope>NUCLEOTIDE SEQUENCE</scope>
    <source>
        <strain evidence="4">811</strain>
    </source>
</reference>
<feature type="compositionally biased region" description="Basic and acidic residues" evidence="2">
    <location>
        <begin position="1330"/>
        <end position="1344"/>
    </location>
</feature>
<feature type="compositionally biased region" description="Acidic residues" evidence="2">
    <location>
        <begin position="1345"/>
        <end position="1357"/>
    </location>
</feature>
<keyword evidence="3" id="KW-0472">Membrane</keyword>
<evidence type="ECO:0000256" key="2">
    <source>
        <dbReference type="SAM" id="MobiDB-lite"/>
    </source>
</evidence>
<dbReference type="InterPro" id="IPR006626">
    <property type="entry name" value="PbH1"/>
</dbReference>
<gene>
    <name evidence="4" type="ORF">H9741_07150</name>
</gene>
<evidence type="ECO:0000313" key="5">
    <source>
        <dbReference type="Proteomes" id="UP000824204"/>
    </source>
</evidence>
<dbReference type="EMBL" id="DXFX01000091">
    <property type="protein sequence ID" value="HIX08229.1"/>
    <property type="molecule type" value="Genomic_DNA"/>
</dbReference>
<name>A0A9D2AFU9_9FIRM</name>
<dbReference type="Proteomes" id="UP000824204">
    <property type="component" value="Unassembled WGS sequence"/>
</dbReference>
<organism evidence="4 5">
    <name type="scientific">Candidatus Borkfalkia faecipullorum</name>
    <dbReference type="NCBI Taxonomy" id="2838510"/>
    <lineage>
        <taxon>Bacteria</taxon>
        <taxon>Bacillati</taxon>
        <taxon>Bacillota</taxon>
        <taxon>Clostridia</taxon>
        <taxon>Christensenellales</taxon>
        <taxon>Christensenellaceae</taxon>
        <taxon>Candidatus Borkfalkia</taxon>
    </lineage>
</organism>
<proteinExistence type="predicted"/>
<feature type="region of interest" description="Disordered" evidence="2">
    <location>
        <begin position="1493"/>
        <end position="1517"/>
    </location>
</feature>
<feature type="coiled-coil region" evidence="1">
    <location>
        <begin position="816"/>
        <end position="853"/>
    </location>
</feature>
<accession>A0A9D2AFU9</accession>
<reference evidence="4" key="2">
    <citation type="submission" date="2021-04" db="EMBL/GenBank/DDBJ databases">
        <authorList>
            <person name="Gilroy R."/>
        </authorList>
    </citation>
    <scope>NUCLEOTIDE SEQUENCE</scope>
    <source>
        <strain evidence="4">811</strain>
    </source>
</reference>
<dbReference type="InterPro" id="IPR011050">
    <property type="entry name" value="Pectin_lyase_fold/virulence"/>
</dbReference>
<comment type="caution">
    <text evidence="4">The sequence shown here is derived from an EMBL/GenBank/DDBJ whole genome shotgun (WGS) entry which is preliminary data.</text>
</comment>
<feature type="region of interest" description="Disordered" evidence="2">
    <location>
        <begin position="1324"/>
        <end position="1357"/>
    </location>
</feature>
<feature type="transmembrane region" description="Helical" evidence="3">
    <location>
        <begin position="1289"/>
        <end position="1310"/>
    </location>
</feature>